<reference evidence="1" key="1">
    <citation type="submission" date="2023-03" db="EMBL/GenBank/DDBJ databases">
        <title>Massive genome expansion in bonnet fungi (Mycena s.s.) driven by repeated elements and novel gene families across ecological guilds.</title>
        <authorList>
            <consortium name="Lawrence Berkeley National Laboratory"/>
            <person name="Harder C.B."/>
            <person name="Miyauchi S."/>
            <person name="Viragh M."/>
            <person name="Kuo A."/>
            <person name="Thoen E."/>
            <person name="Andreopoulos B."/>
            <person name="Lu D."/>
            <person name="Skrede I."/>
            <person name="Drula E."/>
            <person name="Henrissat B."/>
            <person name="Morin E."/>
            <person name="Kohler A."/>
            <person name="Barry K."/>
            <person name="LaButti K."/>
            <person name="Morin E."/>
            <person name="Salamov A."/>
            <person name="Lipzen A."/>
            <person name="Mereny Z."/>
            <person name="Hegedus B."/>
            <person name="Baldrian P."/>
            <person name="Stursova M."/>
            <person name="Weitz H."/>
            <person name="Taylor A."/>
            <person name="Grigoriev I.V."/>
            <person name="Nagy L.G."/>
            <person name="Martin F."/>
            <person name="Kauserud H."/>
        </authorList>
    </citation>
    <scope>NUCLEOTIDE SEQUENCE</scope>
    <source>
        <strain evidence="1">CBHHK182m</strain>
    </source>
</reference>
<protein>
    <submittedName>
        <fullName evidence="1">Uncharacterized protein</fullName>
    </submittedName>
</protein>
<gene>
    <name evidence="1" type="ORF">B0H16DRAFT_350836</name>
</gene>
<proteinExistence type="predicted"/>
<sequence>MTVAMYHGDGAEEWREDILRHSRLRHPCFMQLCGITSSSTIHAAVFHDDLIPFPHFVELHRHSPILIVYIYRYCYRVQGMKKSTVSECLLRLLQTARDYFRSTFEQSLVSPVIRITGLLISDFRTQASAHFGYIAQLGDSARN</sequence>
<evidence type="ECO:0000313" key="2">
    <source>
        <dbReference type="Proteomes" id="UP001215598"/>
    </source>
</evidence>
<dbReference type="EMBL" id="JARKIB010000022">
    <property type="protein sequence ID" value="KAJ7767108.1"/>
    <property type="molecule type" value="Genomic_DNA"/>
</dbReference>
<dbReference type="Proteomes" id="UP001215598">
    <property type="component" value="Unassembled WGS sequence"/>
</dbReference>
<accession>A0AAD7JKZ0</accession>
<dbReference type="AlphaFoldDB" id="A0AAD7JKZ0"/>
<name>A0AAD7JKZ0_9AGAR</name>
<organism evidence="1 2">
    <name type="scientific">Mycena metata</name>
    <dbReference type="NCBI Taxonomy" id="1033252"/>
    <lineage>
        <taxon>Eukaryota</taxon>
        <taxon>Fungi</taxon>
        <taxon>Dikarya</taxon>
        <taxon>Basidiomycota</taxon>
        <taxon>Agaricomycotina</taxon>
        <taxon>Agaricomycetes</taxon>
        <taxon>Agaricomycetidae</taxon>
        <taxon>Agaricales</taxon>
        <taxon>Marasmiineae</taxon>
        <taxon>Mycenaceae</taxon>
        <taxon>Mycena</taxon>
    </lineage>
</organism>
<comment type="caution">
    <text evidence="1">The sequence shown here is derived from an EMBL/GenBank/DDBJ whole genome shotgun (WGS) entry which is preliminary data.</text>
</comment>
<evidence type="ECO:0000313" key="1">
    <source>
        <dbReference type="EMBL" id="KAJ7767108.1"/>
    </source>
</evidence>
<keyword evidence="2" id="KW-1185">Reference proteome</keyword>